<dbReference type="InterPro" id="IPR000634">
    <property type="entry name" value="Ser/Thr_deHydtase_PyrdxlP-BS"/>
</dbReference>
<keyword evidence="6" id="KW-0028">Amino-acid biosynthesis</keyword>
<dbReference type="InterPro" id="IPR037158">
    <property type="entry name" value="Thr_synth_N_sf"/>
</dbReference>
<keyword evidence="14" id="KW-1185">Reference proteome</keyword>
<dbReference type="AlphaFoldDB" id="A0A545T6V9"/>
<evidence type="ECO:0000256" key="6">
    <source>
        <dbReference type="ARBA" id="ARBA00022605"/>
    </source>
</evidence>
<dbReference type="NCBIfam" id="TIGR00260">
    <property type="entry name" value="thrC"/>
    <property type="match status" value="1"/>
</dbReference>
<dbReference type="UniPathway" id="UPA00050">
    <property type="reaction ID" value="UER00065"/>
</dbReference>
<evidence type="ECO:0000256" key="8">
    <source>
        <dbReference type="ARBA" id="ARBA00022898"/>
    </source>
</evidence>
<name>A0A545T6V9_9GAMM</name>
<comment type="pathway">
    <text evidence="2">Amino-acid biosynthesis; L-threonine biosynthesis; L-threonine from L-aspartate: step 5/5.</text>
</comment>
<dbReference type="InterPro" id="IPR036052">
    <property type="entry name" value="TrpB-like_PALP_sf"/>
</dbReference>
<dbReference type="PANTHER" id="PTHR42690">
    <property type="entry name" value="THREONINE SYNTHASE FAMILY MEMBER"/>
    <property type="match status" value="1"/>
</dbReference>
<organism evidence="13 14">
    <name type="scientific">Aliikangiella marina</name>
    <dbReference type="NCBI Taxonomy" id="1712262"/>
    <lineage>
        <taxon>Bacteria</taxon>
        <taxon>Pseudomonadati</taxon>
        <taxon>Pseudomonadota</taxon>
        <taxon>Gammaproteobacteria</taxon>
        <taxon>Oceanospirillales</taxon>
        <taxon>Pleioneaceae</taxon>
        <taxon>Aliikangiella</taxon>
    </lineage>
</organism>
<dbReference type="Gene3D" id="3.40.50.1100">
    <property type="match status" value="2"/>
</dbReference>
<evidence type="ECO:0000256" key="1">
    <source>
        <dbReference type="ARBA" id="ARBA00001933"/>
    </source>
</evidence>
<accession>A0A545T6V9</accession>
<proteinExistence type="inferred from homology"/>
<dbReference type="PANTHER" id="PTHR42690:SF1">
    <property type="entry name" value="THREONINE SYNTHASE-LIKE 2"/>
    <property type="match status" value="1"/>
</dbReference>
<evidence type="ECO:0000259" key="12">
    <source>
        <dbReference type="Pfam" id="PF00291"/>
    </source>
</evidence>
<dbReference type="OrthoDB" id="9763107at2"/>
<dbReference type="SUPFAM" id="SSF53686">
    <property type="entry name" value="Tryptophan synthase beta subunit-like PLP-dependent enzymes"/>
    <property type="match status" value="1"/>
</dbReference>
<evidence type="ECO:0000256" key="5">
    <source>
        <dbReference type="ARBA" id="ARBA00018679"/>
    </source>
</evidence>
<evidence type="ECO:0000256" key="9">
    <source>
        <dbReference type="ARBA" id="ARBA00049144"/>
    </source>
</evidence>
<comment type="similarity">
    <text evidence="3">Belongs to the threonine synthase family.</text>
</comment>
<evidence type="ECO:0000313" key="14">
    <source>
        <dbReference type="Proteomes" id="UP000317839"/>
    </source>
</evidence>
<sequence>MELYNLKDDSQIVNFETAVRTGLGNKQGLFFPQKFSPIEDQATLLNLETKERNKVILSKIIGKDLSSSTLEKIIDATFRFPAKLAQVTNNEYCLELFHGPTLAFKDFGANFMANCLQSFSNDQPITILTATSGDTGAAVAHAFHRLPNIRVVILFPHGKISELQQKMFTTLGDNIHTVAIEGDFDACQALVKQSFDDLAFVKNVGLNSANSINISRLLAQVCYYFDAFVQLPEEQRKKVVVCVPSGNFGNLCAGIIAKTLGLPIKRFIAATNLNDTVPRFLASGEWTPKQTIATISNAMDVSNPNNWPRIQYLIDSGQFDSRNLTGCAVDERQTEKSMHLLQAADYLSEPHAAVAYHGLHQSLKPDETGIFLGTAHPAKFKSTVDQVLDIDIKLPEPLAKCAQLTDLSVKMPADFERLKDYILEACEES</sequence>
<keyword evidence="8 11" id="KW-0663">Pyridoxal phosphate</keyword>
<dbReference type="InterPro" id="IPR004450">
    <property type="entry name" value="Thr_synthase-like"/>
</dbReference>
<dbReference type="EC" id="4.2.3.1" evidence="4 10"/>
<evidence type="ECO:0000256" key="11">
    <source>
        <dbReference type="PIRSR" id="PIRSR604450-51"/>
    </source>
</evidence>
<evidence type="ECO:0000313" key="13">
    <source>
        <dbReference type="EMBL" id="TQV72964.1"/>
    </source>
</evidence>
<evidence type="ECO:0000256" key="10">
    <source>
        <dbReference type="NCBIfam" id="TIGR00260"/>
    </source>
</evidence>
<feature type="domain" description="Tryptophan synthase beta chain-like PALP" evidence="12">
    <location>
        <begin position="94"/>
        <end position="366"/>
    </location>
</feature>
<keyword evidence="7" id="KW-0791">Threonine biosynthesis</keyword>
<feature type="modified residue" description="N6-(pyridoxal phosphate)lysine" evidence="11">
    <location>
        <position position="105"/>
    </location>
</feature>
<reference evidence="13 14" key="1">
    <citation type="submission" date="2019-06" db="EMBL/GenBank/DDBJ databases">
        <title>Draft genome of Aliikangiella marina GYP-15.</title>
        <authorList>
            <person name="Wang G."/>
        </authorList>
    </citation>
    <scope>NUCLEOTIDE SEQUENCE [LARGE SCALE GENOMIC DNA]</scope>
    <source>
        <strain evidence="13 14">GYP-15</strain>
    </source>
</reference>
<dbReference type="FunFam" id="3.40.50.1100:FF:000022">
    <property type="entry name" value="Threonine synthase"/>
    <property type="match status" value="1"/>
</dbReference>
<dbReference type="Proteomes" id="UP000317839">
    <property type="component" value="Unassembled WGS sequence"/>
</dbReference>
<dbReference type="EMBL" id="VIKR01000004">
    <property type="protein sequence ID" value="TQV72964.1"/>
    <property type="molecule type" value="Genomic_DNA"/>
</dbReference>
<dbReference type="GO" id="GO:0030170">
    <property type="term" value="F:pyridoxal phosphate binding"/>
    <property type="evidence" value="ECO:0007669"/>
    <property type="project" value="InterPro"/>
</dbReference>
<evidence type="ECO:0000256" key="4">
    <source>
        <dbReference type="ARBA" id="ARBA00013028"/>
    </source>
</evidence>
<comment type="cofactor">
    <cofactor evidence="1 11">
        <name>pyridoxal 5'-phosphate</name>
        <dbReference type="ChEBI" id="CHEBI:597326"/>
    </cofactor>
</comment>
<comment type="catalytic activity">
    <reaction evidence="9">
        <text>O-phospho-L-homoserine + H2O = L-threonine + phosphate</text>
        <dbReference type="Rhea" id="RHEA:10840"/>
        <dbReference type="ChEBI" id="CHEBI:15377"/>
        <dbReference type="ChEBI" id="CHEBI:43474"/>
        <dbReference type="ChEBI" id="CHEBI:57590"/>
        <dbReference type="ChEBI" id="CHEBI:57926"/>
        <dbReference type="EC" id="4.2.3.1"/>
    </reaction>
</comment>
<dbReference type="RefSeq" id="WP_142943103.1">
    <property type="nucleotide sequence ID" value="NZ_VIKR01000004.1"/>
</dbReference>
<evidence type="ECO:0000256" key="2">
    <source>
        <dbReference type="ARBA" id="ARBA00004979"/>
    </source>
</evidence>
<keyword evidence="13" id="KW-0456">Lyase</keyword>
<dbReference type="InterPro" id="IPR051166">
    <property type="entry name" value="Threonine_Synthase"/>
</dbReference>
<dbReference type="InterPro" id="IPR001926">
    <property type="entry name" value="TrpB-like_PALP"/>
</dbReference>
<protein>
    <recommendedName>
        <fullName evidence="5 10">Threonine synthase</fullName>
        <ecNumber evidence="4 10">4.2.3.1</ecNumber>
    </recommendedName>
</protein>
<dbReference type="GO" id="GO:0004795">
    <property type="term" value="F:threonine synthase activity"/>
    <property type="evidence" value="ECO:0007669"/>
    <property type="project" value="UniProtKB-UniRule"/>
</dbReference>
<dbReference type="Gene3D" id="3.90.1380.10">
    <property type="entry name" value="Threonine synthase, N-terminal domain"/>
    <property type="match status" value="1"/>
</dbReference>
<evidence type="ECO:0000256" key="7">
    <source>
        <dbReference type="ARBA" id="ARBA00022697"/>
    </source>
</evidence>
<dbReference type="Pfam" id="PF00291">
    <property type="entry name" value="PALP"/>
    <property type="match status" value="1"/>
</dbReference>
<dbReference type="GO" id="GO:0009088">
    <property type="term" value="P:threonine biosynthetic process"/>
    <property type="evidence" value="ECO:0007669"/>
    <property type="project" value="UniProtKB-UniRule"/>
</dbReference>
<comment type="caution">
    <text evidence="13">The sequence shown here is derived from an EMBL/GenBank/DDBJ whole genome shotgun (WGS) entry which is preliminary data.</text>
</comment>
<evidence type="ECO:0000256" key="3">
    <source>
        <dbReference type="ARBA" id="ARBA00005517"/>
    </source>
</evidence>
<gene>
    <name evidence="13" type="primary">thrC</name>
    <name evidence="13" type="ORF">FLL45_15995</name>
</gene>
<dbReference type="PROSITE" id="PS00165">
    <property type="entry name" value="DEHYDRATASE_SER_THR"/>
    <property type="match status" value="1"/>
</dbReference>